<evidence type="ECO:0000313" key="2">
    <source>
        <dbReference type="EMBL" id="SPM30188.1"/>
    </source>
</evidence>
<feature type="transmembrane region" description="Helical" evidence="1">
    <location>
        <begin position="186"/>
        <end position="205"/>
    </location>
</feature>
<keyword evidence="1" id="KW-0812">Transmembrane</keyword>
<keyword evidence="1" id="KW-0472">Membrane</keyword>
<name>A0A2U3NF90_9MYCO</name>
<keyword evidence="1" id="KW-1133">Transmembrane helix</keyword>
<proteinExistence type="predicted"/>
<evidence type="ECO:0000313" key="3">
    <source>
        <dbReference type="Proteomes" id="UP000241595"/>
    </source>
</evidence>
<dbReference type="InterPro" id="IPR012666">
    <property type="entry name" value="CbtA_put"/>
</dbReference>
<organism evidence="2 3">
    <name type="scientific">Mycobacterium terramassiliense</name>
    <dbReference type="NCBI Taxonomy" id="1841859"/>
    <lineage>
        <taxon>Bacteria</taxon>
        <taxon>Bacillati</taxon>
        <taxon>Actinomycetota</taxon>
        <taxon>Actinomycetes</taxon>
        <taxon>Mycobacteriales</taxon>
        <taxon>Mycobacteriaceae</taxon>
        <taxon>Mycobacterium</taxon>
    </lineage>
</organism>
<feature type="transmembrane region" description="Helical" evidence="1">
    <location>
        <begin position="118"/>
        <end position="134"/>
    </location>
</feature>
<dbReference type="STRING" id="1841859.GCA_900157385_03692"/>
<keyword evidence="3" id="KW-1185">Reference proteome</keyword>
<feature type="transmembrane region" description="Helical" evidence="1">
    <location>
        <begin position="237"/>
        <end position="258"/>
    </location>
</feature>
<feature type="transmembrane region" description="Helical" evidence="1">
    <location>
        <begin position="154"/>
        <end position="174"/>
    </location>
</feature>
<protein>
    <submittedName>
        <fullName evidence="2">Uncharacterized membrane protein, predicted cobalt tansporter CbtA</fullName>
    </submittedName>
</protein>
<dbReference type="EMBL" id="FTRV01000015">
    <property type="protein sequence ID" value="SPM30188.1"/>
    <property type="molecule type" value="Genomic_DNA"/>
</dbReference>
<sequence length="268" mass="28247">MPGICSAFPATERMEKRLIGRGLLAGAIGAVLAFAFARLCAEPVIGRAIAFEDGRADALDAHGVHEHGAELFSRGVQSNAGLGFGVLIFGVAMGALFGVVFCVVFVRAGGVAPRRLSLFLASAAFVAVYLVPFVKYPPNPPAVGQADTIGARTGWYLVAVLMSVVLAIAAVWLARGLTLRFGEWNGRLLAAGAYVAAVAVVLVLLPSNDETPQPLRDASGAIVYPGFPADLLYEFRLLALATQLVLWATIGLVFATLARRTLEERVRA</sequence>
<dbReference type="Proteomes" id="UP000241595">
    <property type="component" value="Unassembled WGS sequence"/>
</dbReference>
<feature type="transmembrane region" description="Helical" evidence="1">
    <location>
        <begin position="18"/>
        <end position="37"/>
    </location>
</feature>
<dbReference type="AlphaFoldDB" id="A0A2U3NF90"/>
<dbReference type="Pfam" id="PF09490">
    <property type="entry name" value="CbtA"/>
    <property type="match status" value="1"/>
</dbReference>
<feature type="transmembrane region" description="Helical" evidence="1">
    <location>
        <begin position="82"/>
        <end position="106"/>
    </location>
</feature>
<accession>A0A2U3NF90</accession>
<gene>
    <name evidence="2" type="ORF">MTAB308_3691</name>
</gene>
<reference evidence="2 3" key="1">
    <citation type="submission" date="2017-01" db="EMBL/GenBank/DDBJ databases">
        <authorList>
            <consortium name="Urmite Genomes"/>
        </authorList>
    </citation>
    <scope>NUCLEOTIDE SEQUENCE [LARGE SCALE GENOMIC DNA]</scope>
    <source>
        <strain evidence="2 3">AB308</strain>
    </source>
</reference>
<evidence type="ECO:0000256" key="1">
    <source>
        <dbReference type="SAM" id="Phobius"/>
    </source>
</evidence>